<keyword evidence="3" id="KW-1185">Reference proteome</keyword>
<feature type="region of interest" description="Disordered" evidence="1">
    <location>
        <begin position="53"/>
        <end position="79"/>
    </location>
</feature>
<dbReference type="Proteomes" id="UP000637267">
    <property type="component" value="Unassembled WGS sequence"/>
</dbReference>
<feature type="compositionally biased region" description="Polar residues" evidence="1">
    <location>
        <begin position="19"/>
        <end position="34"/>
    </location>
</feature>
<accession>A0ABQ2PDL7</accession>
<protein>
    <submittedName>
        <fullName evidence="2">Uncharacterized protein</fullName>
    </submittedName>
</protein>
<sequence>MLAAEEAASSSTASPSTTVTLGSSNSNSDATTYNSSGLLTELNQIIEQNTLSDPLLSGDSGSTDDLFSLLSGASDTANNTQSTLDSLVAQLEGNSGSTASSSASGTTSSTAASGTTSSSASSSGSTASVESEWAQILAANPQAASQLTQASTDESLINSLL</sequence>
<reference evidence="3" key="1">
    <citation type="journal article" date="2019" name="Int. J. Syst. Evol. Microbiol.">
        <title>The Global Catalogue of Microorganisms (GCM) 10K type strain sequencing project: providing services to taxonomists for standard genome sequencing and annotation.</title>
        <authorList>
            <consortium name="The Broad Institute Genomics Platform"/>
            <consortium name="The Broad Institute Genome Sequencing Center for Infectious Disease"/>
            <person name="Wu L."/>
            <person name="Ma J."/>
        </authorList>
    </citation>
    <scope>NUCLEOTIDE SEQUENCE [LARGE SCALE GENOMIC DNA]</scope>
    <source>
        <strain evidence="3">CGMCC 1.8859</strain>
    </source>
</reference>
<name>A0ABQ2PDL7_9NEIS</name>
<comment type="caution">
    <text evidence="2">The sequence shown here is derived from an EMBL/GenBank/DDBJ whole genome shotgun (WGS) entry which is preliminary data.</text>
</comment>
<feature type="compositionally biased region" description="Low complexity" evidence="1">
    <location>
        <begin position="53"/>
        <end position="72"/>
    </location>
</feature>
<proteinExistence type="predicted"/>
<feature type="region of interest" description="Disordered" evidence="1">
    <location>
        <begin position="1"/>
        <end position="34"/>
    </location>
</feature>
<gene>
    <name evidence="2" type="ORF">GCM10010970_34210</name>
</gene>
<feature type="compositionally biased region" description="Low complexity" evidence="1">
    <location>
        <begin position="95"/>
        <end position="125"/>
    </location>
</feature>
<evidence type="ECO:0000256" key="1">
    <source>
        <dbReference type="SAM" id="MobiDB-lite"/>
    </source>
</evidence>
<organism evidence="2 3">
    <name type="scientific">Silvimonas iriomotensis</name>
    <dbReference type="NCBI Taxonomy" id="449662"/>
    <lineage>
        <taxon>Bacteria</taxon>
        <taxon>Pseudomonadati</taxon>
        <taxon>Pseudomonadota</taxon>
        <taxon>Betaproteobacteria</taxon>
        <taxon>Neisseriales</taxon>
        <taxon>Chitinibacteraceae</taxon>
        <taxon>Silvimonas</taxon>
    </lineage>
</organism>
<feature type="compositionally biased region" description="Low complexity" evidence="1">
    <location>
        <begin position="1"/>
        <end position="18"/>
    </location>
</feature>
<evidence type="ECO:0000313" key="2">
    <source>
        <dbReference type="EMBL" id="GGP23421.1"/>
    </source>
</evidence>
<evidence type="ECO:0000313" key="3">
    <source>
        <dbReference type="Proteomes" id="UP000637267"/>
    </source>
</evidence>
<feature type="region of interest" description="Disordered" evidence="1">
    <location>
        <begin position="93"/>
        <end position="125"/>
    </location>
</feature>
<dbReference type="EMBL" id="BMLX01000006">
    <property type="protein sequence ID" value="GGP23421.1"/>
    <property type="molecule type" value="Genomic_DNA"/>
</dbReference>